<dbReference type="EMBL" id="GANO01004007">
    <property type="protein sequence ID" value="JAB55864.1"/>
    <property type="molecule type" value="mRNA"/>
</dbReference>
<feature type="region of interest" description="Disordered" evidence="10">
    <location>
        <begin position="454"/>
        <end position="568"/>
    </location>
</feature>
<comment type="subcellular location">
    <subcellularLocation>
        <location evidence="2">Chromosome</location>
    </subcellularLocation>
    <subcellularLocation>
        <location evidence="3">Cytoplasm</location>
    </subcellularLocation>
    <subcellularLocation>
        <location evidence="1">Nucleus</location>
    </subcellularLocation>
</comment>
<dbReference type="InterPro" id="IPR046426">
    <property type="entry name" value="DAXX_histone-bd_sf"/>
</dbReference>
<evidence type="ECO:0000256" key="7">
    <source>
        <dbReference type="ARBA" id="ARBA00023054"/>
    </source>
</evidence>
<organism evidence="12">
    <name type="scientific">Corethrella appendiculata</name>
    <dbReference type="NCBI Taxonomy" id="1370023"/>
    <lineage>
        <taxon>Eukaryota</taxon>
        <taxon>Metazoa</taxon>
        <taxon>Ecdysozoa</taxon>
        <taxon>Arthropoda</taxon>
        <taxon>Hexapoda</taxon>
        <taxon>Insecta</taxon>
        <taxon>Pterygota</taxon>
        <taxon>Neoptera</taxon>
        <taxon>Endopterygota</taxon>
        <taxon>Diptera</taxon>
        <taxon>Nematocera</taxon>
        <taxon>Culicoidea</taxon>
        <taxon>Chaoboridae</taxon>
        <taxon>Corethrella</taxon>
    </lineage>
</organism>
<dbReference type="GO" id="GO:0003714">
    <property type="term" value="F:transcription corepressor activity"/>
    <property type="evidence" value="ECO:0007669"/>
    <property type="project" value="TreeGrafter"/>
</dbReference>
<proteinExistence type="evidence at transcript level"/>
<evidence type="ECO:0000256" key="10">
    <source>
        <dbReference type="SAM" id="MobiDB-lite"/>
    </source>
</evidence>
<sequence>MDPIIILSDSDEESSENVRKKRKLNDATHLNIRNPNISITDNNNTVGVIKRIAPITITRNISKEAFIDNYQNEDNFNVIDYSNNARTLLAKSFFDSMENNEQIPDDLNHHHYSHPHQSPQQHQKSANDEASDRVTATPGSTSTTNDSSTSTSDNNNKKRSEKTPLIKVFQELLDACRKADESADMELLINKKLIRYYQCVHPDFINSKSFTKTVTSTTNEINANPKLVYLKLSNILEELNIRRKSGNTVVSNEEVAGSTGNKRKDEQILRLNKALYILKKRIAKLEESEVDFSEEINSSYMMVERYKKRAFEIYEKICDITGESKHAHRTVRKPVNFNGTHYPEFNRTIQIFVNRTNTFPDFYDVLKCLQHCNTQYGYKLKRDEMTKIAQDAFIKVGKTLQNRRKADLYETVSYFTGAEKDPANEDMNLMKKLEANKQHYSKIADIIDKFAKVQDNDDDDDDEGEVAGEEKTENVKNLPQTSDNKVVINDNNNENKSKDEEQTDSKPINSDESNDTTTDKVTVDKQSSIEIETDSDDDDEEDESLVKENVKPDLFDDIVTSDDEELQS</sequence>
<dbReference type="GO" id="GO:0005737">
    <property type="term" value="C:cytoplasm"/>
    <property type="evidence" value="ECO:0007669"/>
    <property type="project" value="UniProtKB-SubCell"/>
</dbReference>
<feature type="region of interest" description="Disordered" evidence="10">
    <location>
        <begin position="100"/>
        <end position="162"/>
    </location>
</feature>
<protein>
    <submittedName>
        <fullName evidence="12">Putative histone binding domain of the death-domain associated protein</fullName>
    </submittedName>
</protein>
<dbReference type="Gene3D" id="1.10.8.810">
    <property type="entry name" value="Daxx helical bundle domain"/>
    <property type="match status" value="1"/>
</dbReference>
<evidence type="ECO:0000256" key="6">
    <source>
        <dbReference type="ARBA" id="ARBA00022703"/>
    </source>
</evidence>
<dbReference type="CDD" id="cd13150">
    <property type="entry name" value="DAXX_histone_binding"/>
    <property type="match status" value="1"/>
</dbReference>
<keyword evidence="8" id="KW-0143">Chaperone</keyword>
<feature type="compositionally biased region" description="Acidic residues" evidence="10">
    <location>
        <begin position="531"/>
        <end position="543"/>
    </location>
</feature>
<evidence type="ECO:0000256" key="2">
    <source>
        <dbReference type="ARBA" id="ARBA00004286"/>
    </source>
</evidence>
<evidence type="ECO:0000256" key="4">
    <source>
        <dbReference type="ARBA" id="ARBA00022454"/>
    </source>
</evidence>
<evidence type="ECO:0000256" key="3">
    <source>
        <dbReference type="ARBA" id="ARBA00004496"/>
    </source>
</evidence>
<dbReference type="Pfam" id="PF20920">
    <property type="entry name" value="DAXX_hist_bd"/>
    <property type="match status" value="1"/>
</dbReference>
<dbReference type="GO" id="GO:0042393">
    <property type="term" value="F:histone binding"/>
    <property type="evidence" value="ECO:0007669"/>
    <property type="project" value="InterPro"/>
</dbReference>
<name>U5EF61_9DIPT</name>
<dbReference type="PANTHER" id="PTHR12766:SF7">
    <property type="entry name" value="DEATH DOMAIN-ASSOCIATED PROTEIN 6"/>
    <property type="match status" value="1"/>
</dbReference>
<keyword evidence="9" id="KW-0539">Nucleus</keyword>
<feature type="compositionally biased region" description="Low complexity" evidence="10">
    <location>
        <begin position="482"/>
        <end position="492"/>
    </location>
</feature>
<evidence type="ECO:0000256" key="1">
    <source>
        <dbReference type="ARBA" id="ARBA00004123"/>
    </source>
</evidence>
<dbReference type="GO" id="GO:0050681">
    <property type="term" value="F:nuclear androgen receptor binding"/>
    <property type="evidence" value="ECO:0007669"/>
    <property type="project" value="TreeGrafter"/>
</dbReference>
<dbReference type="AlphaFoldDB" id="U5EF61"/>
<evidence type="ECO:0000256" key="8">
    <source>
        <dbReference type="ARBA" id="ARBA00023186"/>
    </source>
</evidence>
<evidence type="ECO:0000259" key="11">
    <source>
        <dbReference type="Pfam" id="PF20920"/>
    </source>
</evidence>
<accession>U5EF61</accession>
<dbReference type="InterPro" id="IPR046378">
    <property type="entry name" value="DAXX_histone-bd"/>
</dbReference>
<feature type="compositionally biased region" description="Low complexity" evidence="10">
    <location>
        <begin position="140"/>
        <end position="154"/>
    </location>
</feature>
<feature type="compositionally biased region" description="Acidic residues" evidence="10">
    <location>
        <begin position="555"/>
        <end position="568"/>
    </location>
</feature>
<dbReference type="FunFam" id="1.20.58.2170:FF:000001">
    <property type="entry name" value="Death domain-associated protein 6"/>
    <property type="match status" value="1"/>
</dbReference>
<evidence type="ECO:0000313" key="12">
    <source>
        <dbReference type="EMBL" id="JAB55864.1"/>
    </source>
</evidence>
<reference evidence="12" key="1">
    <citation type="journal article" date="2014" name="Insect Biochem. Mol. Biol.">
        <title>An insight into the sialome of the frog biting fly, Corethrella appendiculata.</title>
        <authorList>
            <person name="Ribeiro J.M.C."/>
            <person name="Chagas A.C."/>
            <person name="Pham V.M."/>
            <person name="Lounibos L.P."/>
            <person name="Calvo E."/>
        </authorList>
    </citation>
    <scope>NUCLEOTIDE SEQUENCE</scope>
    <source>
        <tissue evidence="12">Salivary glands</tissue>
    </source>
</reference>
<feature type="compositionally biased region" description="Acidic residues" evidence="10">
    <location>
        <begin position="456"/>
        <end position="467"/>
    </location>
</feature>
<keyword evidence="5" id="KW-0963">Cytoplasm</keyword>
<feature type="compositionally biased region" description="Basic and acidic residues" evidence="10">
    <location>
        <begin position="544"/>
        <end position="554"/>
    </location>
</feature>
<evidence type="ECO:0000256" key="9">
    <source>
        <dbReference type="ARBA" id="ARBA00023242"/>
    </source>
</evidence>
<keyword evidence="6" id="KW-0053">Apoptosis</keyword>
<keyword evidence="7" id="KW-0175">Coiled coil</keyword>
<dbReference type="GO" id="GO:0003713">
    <property type="term" value="F:transcription coactivator activity"/>
    <property type="evidence" value="ECO:0007669"/>
    <property type="project" value="TreeGrafter"/>
</dbReference>
<dbReference type="GO" id="GO:0005694">
    <property type="term" value="C:chromosome"/>
    <property type="evidence" value="ECO:0007669"/>
    <property type="project" value="UniProtKB-SubCell"/>
</dbReference>
<dbReference type="GO" id="GO:0016605">
    <property type="term" value="C:PML body"/>
    <property type="evidence" value="ECO:0007669"/>
    <property type="project" value="TreeGrafter"/>
</dbReference>
<dbReference type="Gene3D" id="1.20.58.2170">
    <property type="match status" value="1"/>
</dbReference>
<dbReference type="GO" id="GO:0006915">
    <property type="term" value="P:apoptotic process"/>
    <property type="evidence" value="ECO:0007669"/>
    <property type="project" value="UniProtKB-KW"/>
</dbReference>
<dbReference type="InterPro" id="IPR038298">
    <property type="entry name" value="Daxx_N_sf"/>
</dbReference>
<dbReference type="PANTHER" id="PTHR12766">
    <property type="entry name" value="DEATH DOMAIN-ASSOCIATED PROTEIN 6 DAXX"/>
    <property type="match status" value="1"/>
</dbReference>
<feature type="compositionally biased region" description="Basic and acidic residues" evidence="10">
    <location>
        <begin position="493"/>
        <end position="504"/>
    </location>
</feature>
<evidence type="ECO:0000256" key="5">
    <source>
        <dbReference type="ARBA" id="ARBA00022490"/>
    </source>
</evidence>
<keyword evidence="4" id="KW-0158">Chromosome</keyword>
<feature type="domain" description="Daxx histone-binding" evidence="11">
    <location>
        <begin position="371"/>
        <end position="452"/>
    </location>
</feature>